<dbReference type="AlphaFoldDB" id="A0A239EJK2"/>
<evidence type="ECO:0000313" key="3">
    <source>
        <dbReference type="Proteomes" id="UP000198281"/>
    </source>
</evidence>
<organism evidence="2 3">
    <name type="scientific">Edaphosphingomonas laterariae</name>
    <dbReference type="NCBI Taxonomy" id="861865"/>
    <lineage>
        <taxon>Bacteria</taxon>
        <taxon>Pseudomonadati</taxon>
        <taxon>Pseudomonadota</taxon>
        <taxon>Alphaproteobacteria</taxon>
        <taxon>Sphingomonadales</taxon>
        <taxon>Rhizorhabdaceae</taxon>
        <taxon>Edaphosphingomonas</taxon>
    </lineage>
</organism>
<dbReference type="Gene3D" id="3.10.450.50">
    <property type="match status" value="1"/>
</dbReference>
<gene>
    <name evidence="2" type="ORF">SAMN06295912_106152</name>
</gene>
<name>A0A239EJK2_9SPHN</name>
<protein>
    <submittedName>
        <fullName evidence="2">Limonene-1,2-epoxide hydrolase</fullName>
    </submittedName>
</protein>
<dbReference type="SUPFAM" id="SSF54427">
    <property type="entry name" value="NTF2-like"/>
    <property type="match status" value="1"/>
</dbReference>
<proteinExistence type="predicted"/>
<evidence type="ECO:0000313" key="2">
    <source>
        <dbReference type="EMBL" id="SNS44203.1"/>
    </source>
</evidence>
<keyword evidence="3" id="KW-1185">Reference proteome</keyword>
<feature type="domain" description="SnoaL-like" evidence="1">
    <location>
        <begin position="7"/>
        <end position="108"/>
    </location>
</feature>
<dbReference type="GO" id="GO:0016787">
    <property type="term" value="F:hydrolase activity"/>
    <property type="evidence" value="ECO:0007669"/>
    <property type="project" value="UniProtKB-KW"/>
</dbReference>
<dbReference type="Pfam" id="PF12680">
    <property type="entry name" value="SnoaL_2"/>
    <property type="match status" value="1"/>
</dbReference>
<reference evidence="3" key="1">
    <citation type="submission" date="2017-06" db="EMBL/GenBank/DDBJ databases">
        <authorList>
            <person name="Varghese N."/>
            <person name="Submissions S."/>
        </authorList>
    </citation>
    <scope>NUCLEOTIDE SEQUENCE [LARGE SCALE GENOMIC DNA]</scope>
    <source>
        <strain evidence="3">LNB2</strain>
    </source>
</reference>
<dbReference type="OrthoDB" id="9781757at2"/>
<dbReference type="InterPro" id="IPR032710">
    <property type="entry name" value="NTF2-like_dom_sf"/>
</dbReference>
<sequence>MTNIPAVRAFCEAWTSRDAEKIAALMTEDCFYHNVPMEPVVGRPAITQFIRGFLGDAQTVDFEILSIAEAEDGTVLTERVDHFDYGGRRVALPVMGSFKLKDGLVARWLDYFDMAPFAGAAAE</sequence>
<dbReference type="Proteomes" id="UP000198281">
    <property type="component" value="Unassembled WGS sequence"/>
</dbReference>
<dbReference type="RefSeq" id="WP_089219083.1">
    <property type="nucleotide sequence ID" value="NZ_FZOS01000006.1"/>
</dbReference>
<accession>A0A239EJK2</accession>
<dbReference type="EMBL" id="FZOS01000006">
    <property type="protein sequence ID" value="SNS44203.1"/>
    <property type="molecule type" value="Genomic_DNA"/>
</dbReference>
<evidence type="ECO:0000259" key="1">
    <source>
        <dbReference type="Pfam" id="PF12680"/>
    </source>
</evidence>
<dbReference type="InterPro" id="IPR037401">
    <property type="entry name" value="SnoaL-like"/>
</dbReference>
<keyword evidence="2" id="KW-0378">Hydrolase</keyword>